<reference evidence="8 9" key="1">
    <citation type="journal article" date="2016" name="Nat. Commun.">
        <title>Thousands of microbial genomes shed light on interconnected biogeochemical processes in an aquifer system.</title>
        <authorList>
            <person name="Anantharaman K."/>
            <person name="Brown C.T."/>
            <person name="Hug L.A."/>
            <person name="Sharon I."/>
            <person name="Castelle C.J."/>
            <person name="Probst A.J."/>
            <person name="Thomas B.C."/>
            <person name="Singh A."/>
            <person name="Wilkins M.J."/>
            <person name="Karaoz U."/>
            <person name="Brodie E.L."/>
            <person name="Williams K.H."/>
            <person name="Hubbard S.S."/>
            <person name="Banfield J.F."/>
        </authorList>
    </citation>
    <scope>NUCLEOTIDE SEQUENCE [LARGE SCALE GENOMIC DNA]</scope>
</reference>
<dbReference type="Pfam" id="PF07681">
    <property type="entry name" value="DoxX"/>
    <property type="match status" value="1"/>
</dbReference>
<evidence type="ECO:0000313" key="8">
    <source>
        <dbReference type="EMBL" id="OHA24352.1"/>
    </source>
</evidence>
<evidence type="ECO:0000313" key="9">
    <source>
        <dbReference type="Proteomes" id="UP000178413"/>
    </source>
</evidence>
<comment type="similarity">
    <text evidence="2">Belongs to the DoxX family.</text>
</comment>
<evidence type="ECO:0000256" key="6">
    <source>
        <dbReference type="ARBA" id="ARBA00023136"/>
    </source>
</evidence>
<accession>A0A1G2MMX8</accession>
<evidence type="ECO:0000256" key="5">
    <source>
        <dbReference type="ARBA" id="ARBA00022989"/>
    </source>
</evidence>
<evidence type="ECO:0000256" key="7">
    <source>
        <dbReference type="SAM" id="Phobius"/>
    </source>
</evidence>
<dbReference type="Proteomes" id="UP000178413">
    <property type="component" value="Unassembled WGS sequence"/>
</dbReference>
<comment type="subcellular location">
    <subcellularLocation>
        <location evidence="1">Cell membrane</location>
        <topology evidence="1">Multi-pass membrane protein</topology>
    </subcellularLocation>
</comment>
<evidence type="ECO:0000256" key="3">
    <source>
        <dbReference type="ARBA" id="ARBA00022475"/>
    </source>
</evidence>
<gene>
    <name evidence="8" type="ORF">A3D50_02355</name>
</gene>
<evidence type="ECO:0008006" key="10">
    <source>
        <dbReference type="Google" id="ProtNLM"/>
    </source>
</evidence>
<dbReference type="InterPro" id="IPR032808">
    <property type="entry name" value="DoxX"/>
</dbReference>
<proteinExistence type="inferred from homology"/>
<evidence type="ECO:0000256" key="4">
    <source>
        <dbReference type="ARBA" id="ARBA00022692"/>
    </source>
</evidence>
<keyword evidence="5 7" id="KW-1133">Transmembrane helix</keyword>
<feature type="transmembrane region" description="Helical" evidence="7">
    <location>
        <begin position="62"/>
        <end position="86"/>
    </location>
</feature>
<keyword evidence="4 7" id="KW-0812">Transmembrane</keyword>
<feature type="transmembrane region" description="Helical" evidence="7">
    <location>
        <begin position="35"/>
        <end position="55"/>
    </location>
</feature>
<feature type="transmembrane region" description="Helical" evidence="7">
    <location>
        <begin position="92"/>
        <end position="110"/>
    </location>
</feature>
<dbReference type="PANTHER" id="PTHR33452">
    <property type="entry name" value="OXIDOREDUCTASE CATD-RELATED"/>
    <property type="match status" value="1"/>
</dbReference>
<organism evidence="8 9">
    <name type="scientific">Candidatus Taylorbacteria bacterium RIFCSPHIGHO2_02_FULL_44_12</name>
    <dbReference type="NCBI Taxonomy" id="1802308"/>
    <lineage>
        <taxon>Bacteria</taxon>
        <taxon>Candidatus Tayloriibacteriota</taxon>
    </lineage>
</organism>
<dbReference type="STRING" id="1802308.A3D50_02355"/>
<protein>
    <recommendedName>
        <fullName evidence="10">DoxX family protein</fullName>
    </recommendedName>
</protein>
<evidence type="ECO:0000256" key="1">
    <source>
        <dbReference type="ARBA" id="ARBA00004651"/>
    </source>
</evidence>
<keyword evidence="6 7" id="KW-0472">Membrane</keyword>
<comment type="caution">
    <text evidence="8">The sequence shown here is derived from an EMBL/GenBank/DDBJ whole genome shotgun (WGS) entry which is preliminary data.</text>
</comment>
<sequence>MSNKKKDFLLLVVRLIIGGLFIATGWMKVSAPADTVAFFSTLGIPAFVAYVVGYAELIGGIAIVLGFWTNIVSIILAVIMIGAIYFTRGGGFSVYGLPLVTFAGLLSIIASGPGRYALRSQSQQSF</sequence>
<keyword evidence="3" id="KW-1003">Cell membrane</keyword>
<feature type="transmembrane region" description="Helical" evidence="7">
    <location>
        <begin position="7"/>
        <end position="29"/>
    </location>
</feature>
<evidence type="ECO:0000256" key="2">
    <source>
        <dbReference type="ARBA" id="ARBA00006679"/>
    </source>
</evidence>
<dbReference type="AlphaFoldDB" id="A0A1G2MMX8"/>
<dbReference type="GO" id="GO:0005886">
    <property type="term" value="C:plasma membrane"/>
    <property type="evidence" value="ECO:0007669"/>
    <property type="project" value="UniProtKB-SubCell"/>
</dbReference>
<name>A0A1G2MMX8_9BACT</name>
<dbReference type="InterPro" id="IPR051907">
    <property type="entry name" value="DoxX-like_oxidoreductase"/>
</dbReference>
<dbReference type="PANTHER" id="PTHR33452:SF1">
    <property type="entry name" value="INNER MEMBRANE PROTEIN YPHA-RELATED"/>
    <property type="match status" value="1"/>
</dbReference>
<dbReference type="EMBL" id="MHRM01000006">
    <property type="protein sequence ID" value="OHA24352.1"/>
    <property type="molecule type" value="Genomic_DNA"/>
</dbReference>